<dbReference type="InterPro" id="IPR003406">
    <property type="entry name" value="Glyco_trans_14"/>
</dbReference>
<dbReference type="Pfam" id="PF02485">
    <property type="entry name" value="Branch"/>
    <property type="match status" value="1"/>
</dbReference>
<feature type="transmembrane region" description="Helical" evidence="6">
    <location>
        <begin position="16"/>
        <end position="36"/>
    </location>
</feature>
<evidence type="ECO:0000256" key="6">
    <source>
        <dbReference type="SAM" id="Phobius"/>
    </source>
</evidence>
<protein>
    <submittedName>
        <fullName evidence="7">Uncharacterized protein</fullName>
    </submittedName>
</protein>
<dbReference type="PANTHER" id="PTHR31042:SF150">
    <property type="entry name" value="OS06G0661900 PROTEIN"/>
    <property type="match status" value="1"/>
</dbReference>
<dbReference type="AlphaFoldDB" id="A0ABD3GCL8"/>
<proteinExistence type="predicted"/>
<dbReference type="EMBL" id="JBJQOH010000008">
    <property type="protein sequence ID" value="KAL3676933.1"/>
    <property type="molecule type" value="Genomic_DNA"/>
</dbReference>
<keyword evidence="2" id="KW-0328">Glycosyltransferase</keyword>
<keyword evidence="6" id="KW-1133">Transmembrane helix</keyword>
<comment type="caution">
    <text evidence="7">The sequence shown here is derived from an EMBL/GenBank/DDBJ whole genome shotgun (WGS) entry which is preliminary data.</text>
</comment>
<dbReference type="GO" id="GO:0016757">
    <property type="term" value="F:glycosyltransferase activity"/>
    <property type="evidence" value="ECO:0007669"/>
    <property type="project" value="UniProtKB-KW"/>
</dbReference>
<evidence type="ECO:0000313" key="7">
    <source>
        <dbReference type="EMBL" id="KAL3676933.1"/>
    </source>
</evidence>
<evidence type="ECO:0000256" key="4">
    <source>
        <dbReference type="ARBA" id="ARBA00023136"/>
    </source>
</evidence>
<keyword evidence="3" id="KW-0808">Transferase</keyword>
<evidence type="ECO:0000256" key="1">
    <source>
        <dbReference type="ARBA" id="ARBA00004606"/>
    </source>
</evidence>
<sequence>MGRGKGSLLESGRHGFWLGMLISIGSIFVVVTYVLYFQPCDFLSSELCRSGTHIIRRPVPVAVVPERTFTDDEITARAVAKDVLSRRWNERPPVAKIAFMFMTPGPLPFEPIWHEFFKGHEGFFTIYVHASENSTVERKSPYFTAREIPSKKVFGGRIDTVDAERRLLARALLDSANMFFVLLSEWCIPLYDFNYVYTYLMNAETSFVDSFEDPGPQGRGRYLDKMQPEIRPEDWRKGAQWIAVHRKHAIIIVWDHVYYNKFRRFCKPGVEQGNFNCVPHEHYIPTFLHIIDPAGTANRSLTYADWSEGKWQPRSFGKDDLTPHEIMKMQVIETITHKTSEQPAATERAPCMWGGKQHPCYLFARRFKPDALEVLKEILPNIVRSPL</sequence>
<dbReference type="PANTHER" id="PTHR31042">
    <property type="entry name" value="CORE-2/I-BRANCHING BETA-1,6-N-ACETYLGLUCOSAMINYLTRANSFERASE FAMILY PROTEIN-RELATED"/>
    <property type="match status" value="1"/>
</dbReference>
<gene>
    <name evidence="7" type="ORF">R1sor_026881</name>
</gene>
<keyword evidence="5" id="KW-0325">Glycoprotein</keyword>
<evidence type="ECO:0000256" key="3">
    <source>
        <dbReference type="ARBA" id="ARBA00022679"/>
    </source>
</evidence>
<keyword evidence="8" id="KW-1185">Reference proteome</keyword>
<evidence type="ECO:0000256" key="2">
    <source>
        <dbReference type="ARBA" id="ARBA00022676"/>
    </source>
</evidence>
<keyword evidence="4 6" id="KW-0472">Membrane</keyword>
<dbReference type="Proteomes" id="UP001633002">
    <property type="component" value="Unassembled WGS sequence"/>
</dbReference>
<keyword evidence="6" id="KW-0812">Transmembrane</keyword>
<name>A0ABD3GCL8_9MARC</name>
<dbReference type="InterPro" id="IPR044174">
    <property type="entry name" value="BC10-like"/>
</dbReference>
<evidence type="ECO:0000256" key="5">
    <source>
        <dbReference type="ARBA" id="ARBA00023180"/>
    </source>
</evidence>
<accession>A0ABD3GCL8</accession>
<organism evidence="7 8">
    <name type="scientific">Riccia sorocarpa</name>
    <dbReference type="NCBI Taxonomy" id="122646"/>
    <lineage>
        <taxon>Eukaryota</taxon>
        <taxon>Viridiplantae</taxon>
        <taxon>Streptophyta</taxon>
        <taxon>Embryophyta</taxon>
        <taxon>Marchantiophyta</taxon>
        <taxon>Marchantiopsida</taxon>
        <taxon>Marchantiidae</taxon>
        <taxon>Marchantiales</taxon>
        <taxon>Ricciaceae</taxon>
        <taxon>Riccia</taxon>
    </lineage>
</organism>
<dbReference type="GO" id="GO:0016020">
    <property type="term" value="C:membrane"/>
    <property type="evidence" value="ECO:0007669"/>
    <property type="project" value="UniProtKB-SubCell"/>
</dbReference>
<reference evidence="7 8" key="1">
    <citation type="submission" date="2024-09" db="EMBL/GenBank/DDBJ databases">
        <title>Chromosome-scale assembly of Riccia sorocarpa.</title>
        <authorList>
            <person name="Paukszto L."/>
        </authorList>
    </citation>
    <scope>NUCLEOTIDE SEQUENCE [LARGE SCALE GENOMIC DNA]</scope>
    <source>
        <strain evidence="7">LP-2024</strain>
        <tissue evidence="7">Aerial parts of the thallus</tissue>
    </source>
</reference>
<comment type="subcellular location">
    <subcellularLocation>
        <location evidence="1">Membrane</location>
        <topology evidence="1">Single-pass type II membrane protein</topology>
    </subcellularLocation>
</comment>
<evidence type="ECO:0000313" key="8">
    <source>
        <dbReference type="Proteomes" id="UP001633002"/>
    </source>
</evidence>